<evidence type="ECO:0000313" key="1">
    <source>
        <dbReference type="EMBL" id="CAB5220594.1"/>
    </source>
</evidence>
<dbReference type="InterPro" id="IPR044000">
    <property type="entry name" value="Phage_tube_2"/>
</dbReference>
<name>A0A6J7WWS1_9CAUD</name>
<dbReference type="Pfam" id="PF18906">
    <property type="entry name" value="Phage_tube_2"/>
    <property type="match status" value="1"/>
</dbReference>
<protein>
    <recommendedName>
        <fullName evidence="2">Major tail protein</fullName>
    </recommendedName>
</protein>
<evidence type="ECO:0008006" key="2">
    <source>
        <dbReference type="Google" id="ProtNLM"/>
    </source>
</evidence>
<organism evidence="1">
    <name type="scientific">uncultured Caudovirales phage</name>
    <dbReference type="NCBI Taxonomy" id="2100421"/>
    <lineage>
        <taxon>Viruses</taxon>
        <taxon>Duplodnaviria</taxon>
        <taxon>Heunggongvirae</taxon>
        <taxon>Uroviricota</taxon>
        <taxon>Caudoviricetes</taxon>
        <taxon>Peduoviridae</taxon>
        <taxon>Maltschvirus</taxon>
        <taxon>Maltschvirus maltsch</taxon>
    </lineage>
</organism>
<sequence>MPNNTGVGALGYVVFGKETTEGTFVTPTKFLAATSVSFDDSNEYLSPMTIRGSRDMTLALPAPFTVNGSLEMPLVSEDVELLLKSAFAASSVSTGVIGAAGAYSHVFTPGNASPTLTFETYAAGADGGSTGALQMQYSGVRVNTLELRASYGEIVTTSIGLDGTDRQRVSPATPLTPAYAAVSVNPFHFNGAKVSIGGSDSAIVKDVTLSVNNNVEHIGTLRQTRGYSRVAMGAREITLSMSMDFQDGTEYDRLLNDSEFAVELTFRGPLITGTTYHSLVVTLPRVKYRTVGVPLSAGDFISQDVECTVLKPVSGDIATVTLVNTKTGSAAGIA</sequence>
<reference evidence="1" key="1">
    <citation type="submission" date="2020-05" db="EMBL/GenBank/DDBJ databases">
        <authorList>
            <person name="Chiriac C."/>
            <person name="Salcher M."/>
            <person name="Ghai R."/>
            <person name="Kavagutti S V."/>
        </authorList>
    </citation>
    <scope>NUCLEOTIDE SEQUENCE</scope>
</reference>
<proteinExistence type="predicted"/>
<accession>A0A6J7WWS1</accession>
<gene>
    <name evidence="1" type="ORF">UFOVP357_2</name>
</gene>
<dbReference type="EMBL" id="LR798289">
    <property type="protein sequence ID" value="CAB5220594.1"/>
    <property type="molecule type" value="Genomic_DNA"/>
</dbReference>